<evidence type="ECO:0000256" key="5">
    <source>
        <dbReference type="SAM" id="Phobius"/>
    </source>
</evidence>
<evidence type="ECO:0000256" key="2">
    <source>
        <dbReference type="ARBA" id="ARBA00022692"/>
    </source>
</evidence>
<dbReference type="AlphaFoldDB" id="A0A6A5W9M2"/>
<dbReference type="Pfam" id="PF02656">
    <property type="entry name" value="DUF202"/>
    <property type="match status" value="1"/>
</dbReference>
<feature type="non-terminal residue" evidence="7">
    <location>
        <position position="1"/>
    </location>
</feature>
<dbReference type="PANTHER" id="PTHR34187">
    <property type="entry name" value="FGR18P"/>
    <property type="match status" value="1"/>
</dbReference>
<feature type="non-terminal residue" evidence="7">
    <location>
        <position position="151"/>
    </location>
</feature>
<keyword evidence="8" id="KW-1185">Reference proteome</keyword>
<feature type="domain" description="DUF202" evidence="6">
    <location>
        <begin position="34"/>
        <end position="110"/>
    </location>
</feature>
<keyword evidence="3 5" id="KW-1133">Transmembrane helix</keyword>
<dbReference type="Proteomes" id="UP000799779">
    <property type="component" value="Unassembled WGS sequence"/>
</dbReference>
<keyword evidence="2 5" id="KW-0812">Transmembrane</keyword>
<dbReference type="InterPro" id="IPR003807">
    <property type="entry name" value="DUF202"/>
</dbReference>
<evidence type="ECO:0000256" key="3">
    <source>
        <dbReference type="ARBA" id="ARBA00022989"/>
    </source>
</evidence>
<accession>A0A6A5W9M2</accession>
<gene>
    <name evidence="7" type="ORF">P154DRAFT_396310</name>
</gene>
<feature type="transmembrane region" description="Helical" evidence="5">
    <location>
        <begin position="123"/>
        <end position="144"/>
    </location>
</feature>
<comment type="subcellular location">
    <subcellularLocation>
        <location evidence="1">Endomembrane system</location>
        <topology evidence="1">Multi-pass membrane protein</topology>
    </subcellularLocation>
</comment>
<evidence type="ECO:0000256" key="4">
    <source>
        <dbReference type="ARBA" id="ARBA00023136"/>
    </source>
</evidence>
<name>A0A6A5W9M2_9PLEO</name>
<organism evidence="7 8">
    <name type="scientific">Amniculicola lignicola CBS 123094</name>
    <dbReference type="NCBI Taxonomy" id="1392246"/>
    <lineage>
        <taxon>Eukaryota</taxon>
        <taxon>Fungi</taxon>
        <taxon>Dikarya</taxon>
        <taxon>Ascomycota</taxon>
        <taxon>Pezizomycotina</taxon>
        <taxon>Dothideomycetes</taxon>
        <taxon>Pleosporomycetidae</taxon>
        <taxon>Pleosporales</taxon>
        <taxon>Amniculicolaceae</taxon>
        <taxon>Amniculicola</taxon>
    </lineage>
</organism>
<dbReference type="PANTHER" id="PTHR34187:SF1">
    <property type="entry name" value="DUF202 DOMAIN-CONTAINING PROTEIN"/>
    <property type="match status" value="1"/>
</dbReference>
<reference evidence="7" key="1">
    <citation type="journal article" date="2020" name="Stud. Mycol.">
        <title>101 Dothideomycetes genomes: a test case for predicting lifestyles and emergence of pathogens.</title>
        <authorList>
            <person name="Haridas S."/>
            <person name="Albert R."/>
            <person name="Binder M."/>
            <person name="Bloem J."/>
            <person name="Labutti K."/>
            <person name="Salamov A."/>
            <person name="Andreopoulos B."/>
            <person name="Baker S."/>
            <person name="Barry K."/>
            <person name="Bills G."/>
            <person name="Bluhm B."/>
            <person name="Cannon C."/>
            <person name="Castanera R."/>
            <person name="Culley D."/>
            <person name="Daum C."/>
            <person name="Ezra D."/>
            <person name="Gonzalez J."/>
            <person name="Henrissat B."/>
            <person name="Kuo A."/>
            <person name="Liang C."/>
            <person name="Lipzen A."/>
            <person name="Lutzoni F."/>
            <person name="Magnuson J."/>
            <person name="Mondo S."/>
            <person name="Nolan M."/>
            <person name="Ohm R."/>
            <person name="Pangilinan J."/>
            <person name="Park H.-J."/>
            <person name="Ramirez L."/>
            <person name="Alfaro M."/>
            <person name="Sun H."/>
            <person name="Tritt A."/>
            <person name="Yoshinaga Y."/>
            <person name="Zwiers L.-H."/>
            <person name="Turgeon B."/>
            <person name="Goodwin S."/>
            <person name="Spatafora J."/>
            <person name="Crous P."/>
            <person name="Grigoriev I."/>
        </authorList>
    </citation>
    <scope>NUCLEOTIDE SEQUENCE</scope>
    <source>
        <strain evidence="7">CBS 123094</strain>
    </source>
</reference>
<evidence type="ECO:0000256" key="1">
    <source>
        <dbReference type="ARBA" id="ARBA00004127"/>
    </source>
</evidence>
<feature type="transmembrane region" description="Helical" evidence="5">
    <location>
        <begin position="76"/>
        <end position="102"/>
    </location>
</feature>
<dbReference type="EMBL" id="ML977611">
    <property type="protein sequence ID" value="KAF1997574.1"/>
    <property type="molecule type" value="Genomic_DNA"/>
</dbReference>
<evidence type="ECO:0000313" key="8">
    <source>
        <dbReference type="Proteomes" id="UP000799779"/>
    </source>
</evidence>
<keyword evidence="4 5" id="KW-0472">Membrane</keyword>
<feature type="transmembrane region" description="Helical" evidence="5">
    <location>
        <begin position="43"/>
        <end position="64"/>
    </location>
</feature>
<evidence type="ECO:0000313" key="7">
    <source>
        <dbReference type="EMBL" id="KAF1997574.1"/>
    </source>
</evidence>
<protein>
    <recommendedName>
        <fullName evidence="6">DUF202 domain-containing protein</fullName>
    </recommendedName>
</protein>
<dbReference type="OrthoDB" id="199599at2759"/>
<dbReference type="InterPro" id="IPR052053">
    <property type="entry name" value="IM_YidH-like"/>
</dbReference>
<dbReference type="GO" id="GO:0012505">
    <property type="term" value="C:endomembrane system"/>
    <property type="evidence" value="ECO:0007669"/>
    <property type="project" value="UniProtKB-SubCell"/>
</dbReference>
<sequence length="151" mass="17156">RRYRLARQVPHWYDPIAKFWTSQIRITVDSGAHRDHLALERTFLGYLRTSLAFAMTGVITAQLFRLQHSPTPSPTFGFHLLGIPLSAVFIGFGMLILLVGAFRFWRQQNAMNRGMVHKGGWEITAIMAGSILISFVAFVLITAIDIDKTYF</sequence>
<proteinExistence type="predicted"/>
<evidence type="ECO:0000259" key="6">
    <source>
        <dbReference type="Pfam" id="PF02656"/>
    </source>
</evidence>